<dbReference type="EMBL" id="BPLR01021490">
    <property type="protein sequence ID" value="GIX90274.1"/>
    <property type="molecule type" value="Genomic_DNA"/>
</dbReference>
<sequence>MDWWTINGRLILSILLNASNDASKTARIRQIFKSSRKLHTLTWRGVYRCSKPVESTKAHFG</sequence>
<accession>A0AAV4P0W3</accession>
<organism evidence="1 2">
    <name type="scientific">Caerostris extrusa</name>
    <name type="common">Bark spider</name>
    <name type="synonym">Caerostris bankana</name>
    <dbReference type="NCBI Taxonomy" id="172846"/>
    <lineage>
        <taxon>Eukaryota</taxon>
        <taxon>Metazoa</taxon>
        <taxon>Ecdysozoa</taxon>
        <taxon>Arthropoda</taxon>
        <taxon>Chelicerata</taxon>
        <taxon>Arachnida</taxon>
        <taxon>Araneae</taxon>
        <taxon>Araneomorphae</taxon>
        <taxon>Entelegynae</taxon>
        <taxon>Araneoidea</taxon>
        <taxon>Araneidae</taxon>
        <taxon>Caerostris</taxon>
    </lineage>
</organism>
<gene>
    <name evidence="1" type="ORF">CEXT_293331</name>
</gene>
<evidence type="ECO:0000313" key="1">
    <source>
        <dbReference type="EMBL" id="GIX90274.1"/>
    </source>
</evidence>
<name>A0AAV4P0W3_CAEEX</name>
<dbReference type="AlphaFoldDB" id="A0AAV4P0W3"/>
<evidence type="ECO:0000313" key="2">
    <source>
        <dbReference type="Proteomes" id="UP001054945"/>
    </source>
</evidence>
<comment type="caution">
    <text evidence="1">The sequence shown here is derived from an EMBL/GenBank/DDBJ whole genome shotgun (WGS) entry which is preliminary data.</text>
</comment>
<dbReference type="Proteomes" id="UP001054945">
    <property type="component" value="Unassembled WGS sequence"/>
</dbReference>
<protein>
    <submittedName>
        <fullName evidence="1">Uncharacterized protein</fullName>
    </submittedName>
</protein>
<proteinExistence type="predicted"/>
<reference evidence="1 2" key="1">
    <citation type="submission" date="2021-06" db="EMBL/GenBank/DDBJ databases">
        <title>Caerostris extrusa draft genome.</title>
        <authorList>
            <person name="Kono N."/>
            <person name="Arakawa K."/>
        </authorList>
    </citation>
    <scope>NUCLEOTIDE SEQUENCE [LARGE SCALE GENOMIC DNA]</scope>
</reference>
<feature type="non-terminal residue" evidence="1">
    <location>
        <position position="61"/>
    </location>
</feature>
<keyword evidence="2" id="KW-1185">Reference proteome</keyword>